<feature type="compositionally biased region" description="Polar residues" evidence="1">
    <location>
        <begin position="87"/>
        <end position="97"/>
    </location>
</feature>
<organism evidence="2 3">
    <name type="scientific">Lactuca sativa</name>
    <name type="common">Garden lettuce</name>
    <dbReference type="NCBI Taxonomy" id="4236"/>
    <lineage>
        <taxon>Eukaryota</taxon>
        <taxon>Viridiplantae</taxon>
        <taxon>Streptophyta</taxon>
        <taxon>Embryophyta</taxon>
        <taxon>Tracheophyta</taxon>
        <taxon>Spermatophyta</taxon>
        <taxon>Magnoliopsida</taxon>
        <taxon>eudicotyledons</taxon>
        <taxon>Gunneridae</taxon>
        <taxon>Pentapetalae</taxon>
        <taxon>asterids</taxon>
        <taxon>campanulids</taxon>
        <taxon>Asterales</taxon>
        <taxon>Asteraceae</taxon>
        <taxon>Cichorioideae</taxon>
        <taxon>Cichorieae</taxon>
        <taxon>Lactucinae</taxon>
        <taxon>Lactuca</taxon>
    </lineage>
</organism>
<dbReference type="EMBL" id="NBSK02000009">
    <property type="protein sequence ID" value="KAJ0188483.1"/>
    <property type="molecule type" value="Genomic_DNA"/>
</dbReference>
<sequence length="150" mass="16843">MAQSTILNHRFYITMTTMRCNNYQCRNSTSFTMTMEMAPSTIPIDFALQQKYHFVIILGTQYMVDWKESLEAAHVLHVILQHPPSPNTVQSRNGKNISGSSMKESNGSSRGVDGGGGGGGGPISYDIWLLSRDNLVKEEYTYPDMRMINQ</sequence>
<proteinExistence type="predicted"/>
<name>A0A9R1UKD0_LACSA</name>
<feature type="compositionally biased region" description="Low complexity" evidence="1">
    <location>
        <begin position="98"/>
        <end position="111"/>
    </location>
</feature>
<accession>A0A9R1UKD0</accession>
<dbReference type="Proteomes" id="UP000235145">
    <property type="component" value="Unassembled WGS sequence"/>
</dbReference>
<dbReference type="AlphaFoldDB" id="A0A9R1UKD0"/>
<feature type="region of interest" description="Disordered" evidence="1">
    <location>
        <begin position="83"/>
        <end position="118"/>
    </location>
</feature>
<protein>
    <submittedName>
        <fullName evidence="2">Uncharacterized protein</fullName>
    </submittedName>
</protein>
<evidence type="ECO:0000313" key="3">
    <source>
        <dbReference type="Proteomes" id="UP000235145"/>
    </source>
</evidence>
<evidence type="ECO:0000313" key="2">
    <source>
        <dbReference type="EMBL" id="KAJ0188483.1"/>
    </source>
</evidence>
<reference evidence="2 3" key="1">
    <citation type="journal article" date="2017" name="Nat. Commun.">
        <title>Genome assembly with in vitro proximity ligation data and whole-genome triplication in lettuce.</title>
        <authorList>
            <person name="Reyes-Chin-Wo S."/>
            <person name="Wang Z."/>
            <person name="Yang X."/>
            <person name="Kozik A."/>
            <person name="Arikit S."/>
            <person name="Song C."/>
            <person name="Xia L."/>
            <person name="Froenicke L."/>
            <person name="Lavelle D.O."/>
            <person name="Truco M.J."/>
            <person name="Xia R."/>
            <person name="Zhu S."/>
            <person name="Xu C."/>
            <person name="Xu H."/>
            <person name="Xu X."/>
            <person name="Cox K."/>
            <person name="Korf I."/>
            <person name="Meyers B.C."/>
            <person name="Michelmore R.W."/>
        </authorList>
    </citation>
    <scope>NUCLEOTIDE SEQUENCE [LARGE SCALE GENOMIC DNA]</scope>
    <source>
        <strain evidence="3">cv. Salinas</strain>
        <tissue evidence="2">Seedlings</tissue>
    </source>
</reference>
<comment type="caution">
    <text evidence="2">The sequence shown here is derived from an EMBL/GenBank/DDBJ whole genome shotgun (WGS) entry which is preliminary data.</text>
</comment>
<keyword evidence="3" id="KW-1185">Reference proteome</keyword>
<gene>
    <name evidence="2" type="ORF">LSAT_V11C900485480</name>
</gene>
<evidence type="ECO:0000256" key="1">
    <source>
        <dbReference type="SAM" id="MobiDB-lite"/>
    </source>
</evidence>